<keyword evidence="7" id="KW-0472">Membrane</keyword>
<reference evidence="9 10" key="1">
    <citation type="journal article" date="2013" name="Int. J. Syst. Evol. Microbiol.">
        <title>Chryseobacterium angstadtii sp. nov., isolated from a newt tank.</title>
        <authorList>
            <person name="Kirk K.E."/>
            <person name="Hoffman J.A."/>
            <person name="Smith K.A."/>
            <person name="Strahan B.L."/>
            <person name="Failor K.C."/>
            <person name="Krebs J.E."/>
            <person name="Gale A.N."/>
            <person name="Do T.D."/>
            <person name="Sontag T.C."/>
            <person name="Batties A.M."/>
            <person name="Mistiszyn K."/>
            <person name="Newman J.D."/>
        </authorList>
    </citation>
    <scope>NUCLEOTIDE SEQUENCE [LARGE SCALE GENOMIC DNA]</scope>
    <source>
        <strain evidence="9 10">KM</strain>
    </source>
</reference>
<dbReference type="InterPro" id="IPR050351">
    <property type="entry name" value="BphY/WalK/GraS-like"/>
</dbReference>
<proteinExistence type="predicted"/>
<dbReference type="STRING" id="558151.ACM46_16785"/>
<dbReference type="InterPro" id="IPR036097">
    <property type="entry name" value="HisK_dim/P_sf"/>
</dbReference>
<evidence type="ECO:0000256" key="7">
    <source>
        <dbReference type="SAM" id="Phobius"/>
    </source>
</evidence>
<evidence type="ECO:0000256" key="4">
    <source>
        <dbReference type="ARBA" id="ARBA00022679"/>
    </source>
</evidence>
<dbReference type="PANTHER" id="PTHR45453:SF1">
    <property type="entry name" value="PHOSPHATE REGULON SENSOR PROTEIN PHOR"/>
    <property type="match status" value="1"/>
</dbReference>
<feature type="domain" description="Histidine kinase" evidence="8">
    <location>
        <begin position="233"/>
        <end position="448"/>
    </location>
</feature>
<keyword evidence="7" id="KW-0812">Transmembrane</keyword>
<dbReference type="PRINTS" id="PR00344">
    <property type="entry name" value="BCTRLSENSOR"/>
</dbReference>
<dbReference type="InterPro" id="IPR036890">
    <property type="entry name" value="HATPase_C_sf"/>
</dbReference>
<dbReference type="OrthoDB" id="1933776at2"/>
<evidence type="ECO:0000313" key="10">
    <source>
        <dbReference type="Proteomes" id="UP000036261"/>
    </source>
</evidence>
<dbReference type="PATRIC" id="fig|558151.6.peg.3551"/>
<organism evidence="9 10">
    <name type="scientific">Chryseobacterium angstadtii</name>
    <dbReference type="NCBI Taxonomy" id="558151"/>
    <lineage>
        <taxon>Bacteria</taxon>
        <taxon>Pseudomonadati</taxon>
        <taxon>Bacteroidota</taxon>
        <taxon>Flavobacteriia</taxon>
        <taxon>Flavobacteriales</taxon>
        <taxon>Weeksellaceae</taxon>
        <taxon>Chryseobacterium group</taxon>
        <taxon>Chryseobacterium</taxon>
    </lineage>
</organism>
<dbReference type="Proteomes" id="UP000036261">
    <property type="component" value="Unassembled WGS sequence"/>
</dbReference>
<dbReference type="GO" id="GO:0000155">
    <property type="term" value="F:phosphorelay sensor kinase activity"/>
    <property type="evidence" value="ECO:0007669"/>
    <property type="project" value="InterPro"/>
</dbReference>
<dbReference type="InterPro" id="IPR003661">
    <property type="entry name" value="HisK_dim/P_dom"/>
</dbReference>
<evidence type="ECO:0000256" key="2">
    <source>
        <dbReference type="ARBA" id="ARBA00012438"/>
    </source>
</evidence>
<dbReference type="InterPro" id="IPR004358">
    <property type="entry name" value="Sig_transdc_His_kin-like_C"/>
</dbReference>
<keyword evidence="3" id="KW-0597">Phosphoprotein</keyword>
<dbReference type="SUPFAM" id="SSF47384">
    <property type="entry name" value="Homodimeric domain of signal transducing histidine kinase"/>
    <property type="match status" value="1"/>
</dbReference>
<dbReference type="Pfam" id="PF02518">
    <property type="entry name" value="HATPase_c"/>
    <property type="match status" value="1"/>
</dbReference>
<feature type="transmembrane region" description="Helical" evidence="7">
    <location>
        <begin position="193"/>
        <end position="213"/>
    </location>
</feature>
<evidence type="ECO:0000259" key="8">
    <source>
        <dbReference type="PROSITE" id="PS50109"/>
    </source>
</evidence>
<evidence type="ECO:0000313" key="9">
    <source>
        <dbReference type="EMBL" id="KMQ61643.1"/>
    </source>
</evidence>
<dbReference type="GO" id="GO:0005886">
    <property type="term" value="C:plasma membrane"/>
    <property type="evidence" value="ECO:0007669"/>
    <property type="project" value="TreeGrafter"/>
</dbReference>
<comment type="catalytic activity">
    <reaction evidence="1">
        <text>ATP + protein L-histidine = ADP + protein N-phospho-L-histidine.</text>
        <dbReference type="EC" id="2.7.13.3"/>
    </reaction>
</comment>
<protein>
    <recommendedName>
        <fullName evidence="2">histidine kinase</fullName>
        <ecNumber evidence="2">2.7.13.3</ecNumber>
    </recommendedName>
</protein>
<dbReference type="CDD" id="cd00082">
    <property type="entry name" value="HisKA"/>
    <property type="match status" value="1"/>
</dbReference>
<evidence type="ECO:0000256" key="6">
    <source>
        <dbReference type="ARBA" id="ARBA00023012"/>
    </source>
</evidence>
<dbReference type="EC" id="2.7.13.3" evidence="2"/>
<evidence type="ECO:0000256" key="1">
    <source>
        <dbReference type="ARBA" id="ARBA00000085"/>
    </source>
</evidence>
<gene>
    <name evidence="9" type="ORF">ACM46_16785</name>
</gene>
<name>A0A0J7I5K3_9FLAO</name>
<dbReference type="SUPFAM" id="SSF55874">
    <property type="entry name" value="ATPase domain of HSP90 chaperone/DNA topoisomerase II/histidine kinase"/>
    <property type="match status" value="1"/>
</dbReference>
<dbReference type="GO" id="GO:0016036">
    <property type="term" value="P:cellular response to phosphate starvation"/>
    <property type="evidence" value="ECO:0007669"/>
    <property type="project" value="TreeGrafter"/>
</dbReference>
<sequence length="448" mass="51991">MNKKYRRVFLMASITVCCIFIFQVYWTFNSYKIAEKNLNTVIDNTLKKSIELYQLKQLDSIPIIRKDDQRIYYATGKWYDNSKKKNWDTTKELPYRMTIMPIQIPTEQLPIMKRIILQLKASTLKSIDLKNLKAIIQHELAKNNIDINFNLSLSHNKIPVKNTFYIPLQLSKDHAFAKVQMNNFGIYIIRQNIVSLSVSLILILLSVGSYYFMALTIKRQLKLDDVKNDFINNITHELRTPISILKSSNEALLNFNAINDENKVKRYLTLNNDILDKLNHNVDRMLDIAQFSERPNTVKLTQVHLNDLVPTIINRFAINEDVTIQYINQLTNDEFRTDPYIIDTVLSNLLDNSIKYADKRVDILLKISPIEKGIQFHVEDNGKGIDSAYLPYIFDKFFRVPKGNLHDVKGYGLGLNFVKKLVNTLNGEITVKSKLNSGTTFIIKFPNI</sequence>
<dbReference type="RefSeq" id="WP_083997433.1">
    <property type="nucleotide sequence ID" value="NZ_LFND01000005.1"/>
</dbReference>
<evidence type="ECO:0000256" key="3">
    <source>
        <dbReference type="ARBA" id="ARBA00022553"/>
    </source>
</evidence>
<keyword evidence="4" id="KW-0808">Transferase</keyword>
<keyword evidence="7" id="KW-1133">Transmembrane helix</keyword>
<dbReference type="PROSITE" id="PS50109">
    <property type="entry name" value="HIS_KIN"/>
    <property type="match status" value="1"/>
</dbReference>
<dbReference type="InterPro" id="IPR003594">
    <property type="entry name" value="HATPase_dom"/>
</dbReference>
<dbReference type="AlphaFoldDB" id="A0A0J7I5K3"/>
<dbReference type="InterPro" id="IPR005467">
    <property type="entry name" value="His_kinase_dom"/>
</dbReference>
<dbReference type="Gene3D" id="3.30.565.10">
    <property type="entry name" value="Histidine kinase-like ATPase, C-terminal domain"/>
    <property type="match status" value="1"/>
</dbReference>
<dbReference type="SMART" id="SM00388">
    <property type="entry name" value="HisKA"/>
    <property type="match status" value="1"/>
</dbReference>
<dbReference type="PANTHER" id="PTHR45453">
    <property type="entry name" value="PHOSPHATE REGULON SENSOR PROTEIN PHOR"/>
    <property type="match status" value="1"/>
</dbReference>
<dbReference type="Pfam" id="PF00512">
    <property type="entry name" value="HisKA"/>
    <property type="match status" value="1"/>
</dbReference>
<feature type="transmembrane region" description="Helical" evidence="7">
    <location>
        <begin position="7"/>
        <end position="28"/>
    </location>
</feature>
<keyword evidence="6" id="KW-0902">Two-component regulatory system</keyword>
<evidence type="ECO:0000256" key="5">
    <source>
        <dbReference type="ARBA" id="ARBA00022777"/>
    </source>
</evidence>
<keyword evidence="10" id="KW-1185">Reference proteome</keyword>
<dbReference type="Gene3D" id="1.10.287.130">
    <property type="match status" value="1"/>
</dbReference>
<dbReference type="SMART" id="SM00387">
    <property type="entry name" value="HATPase_c"/>
    <property type="match status" value="1"/>
</dbReference>
<dbReference type="GO" id="GO:0004721">
    <property type="term" value="F:phosphoprotein phosphatase activity"/>
    <property type="evidence" value="ECO:0007669"/>
    <property type="project" value="TreeGrafter"/>
</dbReference>
<comment type="caution">
    <text evidence="9">The sequence shown here is derived from an EMBL/GenBank/DDBJ whole genome shotgun (WGS) entry which is preliminary data.</text>
</comment>
<dbReference type="EMBL" id="LFND01000005">
    <property type="protein sequence ID" value="KMQ61643.1"/>
    <property type="molecule type" value="Genomic_DNA"/>
</dbReference>
<keyword evidence="5" id="KW-0418">Kinase</keyword>
<accession>A0A0J7I5K3</accession>